<dbReference type="InterPro" id="IPR004843">
    <property type="entry name" value="Calcineurin-like_PHP"/>
</dbReference>
<dbReference type="EC" id="3.1.3.16" evidence="2"/>
<feature type="compositionally biased region" description="Basic and acidic residues" evidence="9">
    <location>
        <begin position="623"/>
        <end position="640"/>
    </location>
</feature>
<evidence type="ECO:0000256" key="2">
    <source>
        <dbReference type="ARBA" id="ARBA00013081"/>
    </source>
</evidence>
<feature type="compositionally biased region" description="Polar residues" evidence="9">
    <location>
        <begin position="536"/>
        <end position="561"/>
    </location>
</feature>
<reference evidence="11" key="1">
    <citation type="journal article" date="2021" name="Mol. Ecol. Resour.">
        <title>Apolygus lucorum genome provides insights into omnivorousness and mesophyll feeding.</title>
        <authorList>
            <person name="Liu Y."/>
            <person name="Liu H."/>
            <person name="Wang H."/>
            <person name="Huang T."/>
            <person name="Liu B."/>
            <person name="Yang B."/>
            <person name="Yin L."/>
            <person name="Li B."/>
            <person name="Zhang Y."/>
            <person name="Zhang S."/>
            <person name="Jiang F."/>
            <person name="Zhang X."/>
            <person name="Ren Y."/>
            <person name="Wang B."/>
            <person name="Wang S."/>
            <person name="Lu Y."/>
            <person name="Wu K."/>
            <person name="Fan W."/>
            <person name="Wang G."/>
        </authorList>
    </citation>
    <scope>NUCLEOTIDE SEQUENCE</scope>
    <source>
        <strain evidence="11">12Hb</strain>
    </source>
</reference>
<proteinExistence type="predicted"/>
<dbReference type="OrthoDB" id="1930084at2759"/>
<name>A0A8S9X3M1_APOLU</name>
<dbReference type="SUPFAM" id="SSF56300">
    <property type="entry name" value="Metallo-dependent phosphatases"/>
    <property type="match status" value="1"/>
</dbReference>
<dbReference type="PANTHER" id="PTHR11668:SF300">
    <property type="entry name" value="SERINE_THREONINE-PROTEIN PHOSPHATASE"/>
    <property type="match status" value="1"/>
</dbReference>
<evidence type="ECO:0000313" key="11">
    <source>
        <dbReference type="EMBL" id="KAF6203592.1"/>
    </source>
</evidence>
<dbReference type="Pfam" id="PF16891">
    <property type="entry name" value="STPPase_N"/>
    <property type="match status" value="1"/>
</dbReference>
<keyword evidence="3" id="KW-0479">Metal-binding</keyword>
<dbReference type="PANTHER" id="PTHR11668">
    <property type="entry name" value="SERINE/THREONINE PROTEIN PHOSPHATASE"/>
    <property type="match status" value="1"/>
</dbReference>
<comment type="catalytic activity">
    <reaction evidence="8">
        <text>O-phospho-L-threonyl-[protein] + H2O = L-threonyl-[protein] + phosphate</text>
        <dbReference type="Rhea" id="RHEA:47004"/>
        <dbReference type="Rhea" id="RHEA-COMP:11060"/>
        <dbReference type="Rhea" id="RHEA-COMP:11605"/>
        <dbReference type="ChEBI" id="CHEBI:15377"/>
        <dbReference type="ChEBI" id="CHEBI:30013"/>
        <dbReference type="ChEBI" id="CHEBI:43474"/>
        <dbReference type="ChEBI" id="CHEBI:61977"/>
        <dbReference type="EC" id="3.1.3.16"/>
    </reaction>
</comment>
<keyword evidence="4" id="KW-0378">Hydrolase</keyword>
<dbReference type="GO" id="GO:0004722">
    <property type="term" value="F:protein serine/threonine phosphatase activity"/>
    <property type="evidence" value="ECO:0007669"/>
    <property type="project" value="UniProtKB-EC"/>
</dbReference>
<evidence type="ECO:0000256" key="7">
    <source>
        <dbReference type="ARBA" id="ARBA00047761"/>
    </source>
</evidence>
<evidence type="ECO:0000256" key="8">
    <source>
        <dbReference type="ARBA" id="ARBA00048336"/>
    </source>
</evidence>
<keyword evidence="5" id="KW-0904">Protein phosphatase</keyword>
<comment type="cofactor">
    <cofactor evidence="1">
        <name>Mn(2+)</name>
        <dbReference type="ChEBI" id="CHEBI:29035"/>
    </cofactor>
</comment>
<dbReference type="InterPro" id="IPR031675">
    <property type="entry name" value="STPPase_N"/>
</dbReference>
<organism evidence="11 12">
    <name type="scientific">Apolygus lucorum</name>
    <name type="common">Small green plant bug</name>
    <name type="synonym">Lygocoris lucorum</name>
    <dbReference type="NCBI Taxonomy" id="248454"/>
    <lineage>
        <taxon>Eukaryota</taxon>
        <taxon>Metazoa</taxon>
        <taxon>Ecdysozoa</taxon>
        <taxon>Arthropoda</taxon>
        <taxon>Hexapoda</taxon>
        <taxon>Insecta</taxon>
        <taxon>Pterygota</taxon>
        <taxon>Neoptera</taxon>
        <taxon>Paraneoptera</taxon>
        <taxon>Hemiptera</taxon>
        <taxon>Heteroptera</taxon>
        <taxon>Panheteroptera</taxon>
        <taxon>Cimicomorpha</taxon>
        <taxon>Miridae</taxon>
        <taxon>Mirini</taxon>
        <taxon>Apolygus</taxon>
    </lineage>
</organism>
<dbReference type="GO" id="GO:0005634">
    <property type="term" value="C:nucleus"/>
    <property type="evidence" value="ECO:0007669"/>
    <property type="project" value="TreeGrafter"/>
</dbReference>
<protein>
    <recommendedName>
        <fullName evidence="2">protein-serine/threonine phosphatase</fullName>
        <ecNumber evidence="2">3.1.3.16</ecNumber>
    </recommendedName>
</protein>
<evidence type="ECO:0000256" key="5">
    <source>
        <dbReference type="ARBA" id="ARBA00022912"/>
    </source>
</evidence>
<feature type="compositionally biased region" description="Polar residues" evidence="9">
    <location>
        <begin position="587"/>
        <end position="598"/>
    </location>
</feature>
<dbReference type="InterPro" id="IPR029052">
    <property type="entry name" value="Metallo-depent_PP-like"/>
</dbReference>
<dbReference type="InterPro" id="IPR006186">
    <property type="entry name" value="Ser/Thr-sp_prot-phosphatase"/>
</dbReference>
<accession>A0A8S9X3M1</accession>
<evidence type="ECO:0000259" key="10">
    <source>
        <dbReference type="SMART" id="SM00156"/>
    </source>
</evidence>
<feature type="compositionally biased region" description="Low complexity" evidence="9">
    <location>
        <begin position="572"/>
        <end position="583"/>
    </location>
</feature>
<dbReference type="EMBL" id="WIXP02000010">
    <property type="protein sequence ID" value="KAF6203592.1"/>
    <property type="molecule type" value="Genomic_DNA"/>
</dbReference>
<dbReference type="Pfam" id="PF00149">
    <property type="entry name" value="Metallophos"/>
    <property type="match status" value="1"/>
</dbReference>
<comment type="catalytic activity">
    <reaction evidence="7">
        <text>O-phospho-L-seryl-[protein] + H2O = L-seryl-[protein] + phosphate</text>
        <dbReference type="Rhea" id="RHEA:20629"/>
        <dbReference type="Rhea" id="RHEA-COMP:9863"/>
        <dbReference type="Rhea" id="RHEA-COMP:11604"/>
        <dbReference type="ChEBI" id="CHEBI:15377"/>
        <dbReference type="ChEBI" id="CHEBI:29999"/>
        <dbReference type="ChEBI" id="CHEBI:43474"/>
        <dbReference type="ChEBI" id="CHEBI:83421"/>
        <dbReference type="EC" id="3.1.3.16"/>
    </reaction>
</comment>
<evidence type="ECO:0000256" key="4">
    <source>
        <dbReference type="ARBA" id="ARBA00022801"/>
    </source>
</evidence>
<dbReference type="GO" id="GO:0046872">
    <property type="term" value="F:metal ion binding"/>
    <property type="evidence" value="ECO:0007669"/>
    <property type="project" value="UniProtKB-KW"/>
</dbReference>
<keyword evidence="12" id="KW-1185">Reference proteome</keyword>
<evidence type="ECO:0000256" key="6">
    <source>
        <dbReference type="ARBA" id="ARBA00023211"/>
    </source>
</evidence>
<evidence type="ECO:0000256" key="3">
    <source>
        <dbReference type="ARBA" id="ARBA00022723"/>
    </source>
</evidence>
<dbReference type="PRINTS" id="PR00114">
    <property type="entry name" value="STPHPHTASE"/>
</dbReference>
<feature type="compositionally biased region" description="Basic and acidic residues" evidence="9">
    <location>
        <begin position="464"/>
        <end position="473"/>
    </location>
</feature>
<feature type="region of interest" description="Disordered" evidence="9">
    <location>
        <begin position="456"/>
        <end position="500"/>
    </location>
</feature>
<keyword evidence="6" id="KW-0464">Manganese</keyword>
<comment type="caution">
    <text evidence="11">The sequence shown here is derived from an EMBL/GenBank/DDBJ whole genome shotgun (WGS) entry which is preliminary data.</text>
</comment>
<dbReference type="InterPro" id="IPR050341">
    <property type="entry name" value="PP1_catalytic_subunit"/>
</dbReference>
<dbReference type="AlphaFoldDB" id="A0A8S9X3M1"/>
<dbReference type="SMART" id="SM00156">
    <property type="entry name" value="PP2Ac"/>
    <property type="match status" value="1"/>
</dbReference>
<dbReference type="Proteomes" id="UP000466442">
    <property type="component" value="Unassembled WGS sequence"/>
</dbReference>
<dbReference type="FunFam" id="3.60.21.10:FF:000212">
    <property type="entry name" value="Serine/threonine-protein phosphatase"/>
    <property type="match status" value="1"/>
</dbReference>
<gene>
    <name evidence="11" type="ORF">GE061_001924</name>
</gene>
<feature type="region of interest" description="Disordered" evidence="9">
    <location>
        <begin position="514"/>
        <end position="750"/>
    </location>
</feature>
<dbReference type="GO" id="GO:0005737">
    <property type="term" value="C:cytoplasm"/>
    <property type="evidence" value="ECO:0007669"/>
    <property type="project" value="TreeGrafter"/>
</dbReference>
<feature type="compositionally biased region" description="Polar residues" evidence="9">
    <location>
        <begin position="610"/>
        <end position="622"/>
    </location>
</feature>
<feature type="domain" description="Serine/threonine specific protein phosphatases" evidence="10">
    <location>
        <begin position="28"/>
        <end position="254"/>
    </location>
</feature>
<feature type="compositionally biased region" description="Polar residues" evidence="9">
    <location>
        <begin position="654"/>
        <end position="670"/>
    </location>
</feature>
<evidence type="ECO:0000313" key="12">
    <source>
        <dbReference type="Proteomes" id="UP000466442"/>
    </source>
</evidence>
<evidence type="ECO:0000256" key="9">
    <source>
        <dbReference type="SAM" id="MobiDB-lite"/>
    </source>
</evidence>
<evidence type="ECO:0000256" key="1">
    <source>
        <dbReference type="ARBA" id="ARBA00001936"/>
    </source>
</evidence>
<dbReference type="Gene3D" id="3.60.21.10">
    <property type="match status" value="2"/>
</dbReference>
<sequence length="809" mass="89776">MADDKLDVDSIITRLLEVRGGKQKNVQLLESEIRGLVLKSREIFLAQPILLELEAPLKICGDIHGQYYDLLRLFEYGNHECAGINRIYGFYDECKRRYNVKLWKTFTDCFNCLPIAAIVDEKIFCCHGGLSPDLQSMEQIRRIMRPTDVPDQGLLCDLLWSDPDKDTMGWGENDRGVSFTFGAEVVAKFLQKHDFDLICRAHQVVEDGYEFFAKRQLVTLFSAPNYCGEFDNAGAMMTVDASLMCSFQILKPRNAPKSGAPKGGLTSIPIQRLAYKKAVEGGGNVENWLVRSPGTEVARSGPRVVGHTSIKRRVTDTEDTLKKKAVDQNGKVVFNTSTVKEHEEVIDDPELNNDKDSGSSKEFNFKKTKDQQFVDYVVDGQPAGREMRYDAETTEVMRHGDADWDSLSARLRRNRNKFLKEMEDDRKDALTRRPLDFNQEERVRKVETSKWLDHHFGSESASRSSKESEDEGPHTSFINVTMKSSSKESKPSRVFLSSPEGDKSYFKGISEWKSEERRVTKSPRIEGGVQVLPTGPNHSFDSSPSPPYTSSLGNGTKSPSPVHNGLNGHGSNGHVNSHVNGHVNGHKSPSPTYNRSKSPSPPLNGISRKFPSTQNLERSSPGTREERFVKTSNFIRHERTTSPFGRASPAYNGHSRSGSTPTNGLSNGKATPTRDYTPPSISPPPRRKHYRHQEKDDEVLEEPAPDYSPTPEPKSRHNTPPPDGKKKVENSGPELNGEDPIGGGGSASMTVVRGSDVEAWGEVVSSVGSVGAAGVWECSLAHSWAGWLWEVCNEGDGGGESSWSGEVAE</sequence>